<dbReference type="AlphaFoldDB" id="A0A139A0U4"/>
<sequence length="144" mass="15846">MSQSHPRTNRCHLRNSNGSSFVATFVNLEGLAKNTFDAVSPRYTCDSNVIESSFATQYGEKTPIVAWMGFNGDSFKTTHWTYKSQMIHDVGGTAIVIPNKALLSGVVKGILEADEADVLIDDTNTTTRLTTIRVHIGGYYYPGH</sequence>
<proteinExistence type="predicted"/>
<dbReference type="Proteomes" id="UP000070544">
    <property type="component" value="Unassembled WGS sequence"/>
</dbReference>
<reference evidence="1 2" key="1">
    <citation type="journal article" date="2015" name="Genome Biol. Evol.">
        <title>Phylogenomic analyses indicate that early fungi evolved digesting cell walls of algal ancestors of land plants.</title>
        <authorList>
            <person name="Chang Y."/>
            <person name="Wang S."/>
            <person name="Sekimoto S."/>
            <person name="Aerts A.L."/>
            <person name="Choi C."/>
            <person name="Clum A."/>
            <person name="LaButti K.M."/>
            <person name="Lindquist E.A."/>
            <person name="Yee Ngan C."/>
            <person name="Ohm R.A."/>
            <person name="Salamov A.A."/>
            <person name="Grigoriev I.V."/>
            <person name="Spatafora J.W."/>
            <person name="Berbee M.L."/>
        </authorList>
    </citation>
    <scope>NUCLEOTIDE SEQUENCE [LARGE SCALE GENOMIC DNA]</scope>
    <source>
        <strain evidence="1 2">JEL478</strain>
    </source>
</reference>
<evidence type="ECO:0000313" key="1">
    <source>
        <dbReference type="EMBL" id="KXS10362.1"/>
    </source>
</evidence>
<dbReference type="EMBL" id="KQ965830">
    <property type="protein sequence ID" value="KXS10362.1"/>
    <property type="molecule type" value="Genomic_DNA"/>
</dbReference>
<keyword evidence="2" id="KW-1185">Reference proteome</keyword>
<organism evidence="1 2">
    <name type="scientific">Gonapodya prolifera (strain JEL478)</name>
    <name type="common">Monoblepharis prolifera</name>
    <dbReference type="NCBI Taxonomy" id="1344416"/>
    <lineage>
        <taxon>Eukaryota</taxon>
        <taxon>Fungi</taxon>
        <taxon>Fungi incertae sedis</taxon>
        <taxon>Chytridiomycota</taxon>
        <taxon>Chytridiomycota incertae sedis</taxon>
        <taxon>Monoblepharidomycetes</taxon>
        <taxon>Monoblepharidales</taxon>
        <taxon>Gonapodyaceae</taxon>
        <taxon>Gonapodya</taxon>
    </lineage>
</organism>
<evidence type="ECO:0000313" key="2">
    <source>
        <dbReference type="Proteomes" id="UP000070544"/>
    </source>
</evidence>
<protein>
    <submittedName>
        <fullName evidence="1">Uncharacterized protein</fullName>
    </submittedName>
</protein>
<dbReference type="OrthoDB" id="409848at2759"/>
<dbReference type="PANTHER" id="PTHR38360">
    <property type="entry name" value="OS03G0120000 PROTEIN"/>
    <property type="match status" value="1"/>
</dbReference>
<dbReference type="PANTHER" id="PTHR38360:SF1">
    <property type="entry name" value="F12P19.7"/>
    <property type="match status" value="1"/>
</dbReference>
<name>A0A139A0U4_GONPJ</name>
<accession>A0A139A0U4</accession>
<gene>
    <name evidence="1" type="ORF">M427DRAFT_183187</name>
</gene>